<dbReference type="Pfam" id="PF04601">
    <property type="entry name" value="DUF569"/>
    <property type="match status" value="1"/>
</dbReference>
<evidence type="ECO:0000259" key="1">
    <source>
        <dbReference type="Pfam" id="PF04601"/>
    </source>
</evidence>
<reference evidence="3" key="1">
    <citation type="submission" date="2021-08" db="EMBL/GenBank/DDBJ databases">
        <title>WGS assembly of Ceratopteris richardii.</title>
        <authorList>
            <person name="Marchant D.B."/>
            <person name="Chen G."/>
            <person name="Jenkins J."/>
            <person name="Shu S."/>
            <person name="Leebens-Mack J."/>
            <person name="Grimwood J."/>
            <person name="Schmutz J."/>
            <person name="Soltis P."/>
            <person name="Soltis D."/>
            <person name="Chen Z.-H."/>
        </authorList>
    </citation>
    <scope>NUCLEOTIDE SEQUENCE</scope>
    <source>
        <strain evidence="3">Whitten #5841</strain>
        <tissue evidence="3">Leaf</tissue>
    </source>
</reference>
<sequence length="318" mass="35530">MDYFKRSSTVRLRTQRGKYLFADEDECGVSQSKDASKQNVVWTVEFEPINPSVIKLKSCYNCYLTATNAPFLLGMTGKKVLQMKLVDPESSVYWEPIRDGYSVKLKTISGGFLRANGSIPPWRNSVTHDSTHKEDWLLWEVVPVGDSLQNEGLSTQKPSFKSNGSYTMGDNLQHEGLSAQNPSFKSNVSFSQEPSIVSSVPSFKEETVASKPKVDGRKIYYAVAGDDGEIPDDFDSEITFIGHNVKMLAEKLKEETGIEEDIYVCAKNHKTKRLFPLLLQLPPQNSDMYVVVVKASSTLARTLGGGDEKVQRNDDVYS</sequence>
<evidence type="ECO:0000259" key="2">
    <source>
        <dbReference type="Pfam" id="PF22932"/>
    </source>
</evidence>
<dbReference type="InterPro" id="IPR008999">
    <property type="entry name" value="Actin-crosslinking"/>
</dbReference>
<dbReference type="OrthoDB" id="2432302at2759"/>
<proteinExistence type="predicted"/>
<accession>A0A8T2TP54</accession>
<protein>
    <recommendedName>
        <fullName evidence="5">DUF569 domain-containing protein</fullName>
    </recommendedName>
</protein>
<name>A0A8T2TP54_CERRI</name>
<comment type="caution">
    <text evidence="3">The sequence shown here is derived from an EMBL/GenBank/DDBJ whole genome shotgun (WGS) entry which is preliminary data.</text>
</comment>
<dbReference type="Proteomes" id="UP000825935">
    <property type="component" value="Chromosome 11"/>
</dbReference>
<gene>
    <name evidence="3" type="ORF">KP509_11G041700</name>
</gene>
<keyword evidence="4" id="KW-1185">Reference proteome</keyword>
<dbReference type="AlphaFoldDB" id="A0A8T2TP54"/>
<dbReference type="Gene3D" id="2.80.10.50">
    <property type="match status" value="1"/>
</dbReference>
<evidence type="ECO:0008006" key="5">
    <source>
        <dbReference type="Google" id="ProtNLM"/>
    </source>
</evidence>
<dbReference type="InterPro" id="IPR007679">
    <property type="entry name" value="DUF569"/>
</dbReference>
<dbReference type="CDD" id="cd23340">
    <property type="entry name" value="beta-trefoil_FSCN_ACP-like"/>
    <property type="match status" value="1"/>
</dbReference>
<dbReference type="EMBL" id="CM035416">
    <property type="protein sequence ID" value="KAH7425147.1"/>
    <property type="molecule type" value="Genomic_DNA"/>
</dbReference>
<dbReference type="InterPro" id="IPR054726">
    <property type="entry name" value="Ubiq_DUF569-assoc"/>
</dbReference>
<feature type="domain" description="DUF569" evidence="1">
    <location>
        <begin position="1"/>
        <end position="139"/>
    </location>
</feature>
<dbReference type="PANTHER" id="PTHR31205">
    <property type="entry name" value="ACTIN CROSS-LINKING PROTEIN (DUF569)"/>
    <property type="match status" value="1"/>
</dbReference>
<evidence type="ECO:0000313" key="4">
    <source>
        <dbReference type="Proteomes" id="UP000825935"/>
    </source>
</evidence>
<feature type="domain" description="DUF569" evidence="2">
    <location>
        <begin position="216"/>
        <end position="293"/>
    </location>
</feature>
<dbReference type="PANTHER" id="PTHR31205:SF69">
    <property type="entry name" value="ACTIN CROSS-LINKING PROTEIN (DUF569)"/>
    <property type="match status" value="1"/>
</dbReference>
<dbReference type="Pfam" id="PF22932">
    <property type="entry name" value="Ubiq_DUF_assoc"/>
    <property type="match status" value="1"/>
</dbReference>
<dbReference type="OMA" id="VIMCSRS"/>
<dbReference type="SUPFAM" id="SSF50405">
    <property type="entry name" value="Actin-crosslinking proteins"/>
    <property type="match status" value="1"/>
</dbReference>
<organism evidence="3 4">
    <name type="scientific">Ceratopteris richardii</name>
    <name type="common">Triangle waterfern</name>
    <dbReference type="NCBI Taxonomy" id="49495"/>
    <lineage>
        <taxon>Eukaryota</taxon>
        <taxon>Viridiplantae</taxon>
        <taxon>Streptophyta</taxon>
        <taxon>Embryophyta</taxon>
        <taxon>Tracheophyta</taxon>
        <taxon>Polypodiopsida</taxon>
        <taxon>Polypodiidae</taxon>
        <taxon>Polypodiales</taxon>
        <taxon>Pteridineae</taxon>
        <taxon>Pteridaceae</taxon>
        <taxon>Parkerioideae</taxon>
        <taxon>Ceratopteris</taxon>
    </lineage>
</organism>
<dbReference type="EMBL" id="CM035416">
    <property type="protein sequence ID" value="KAH7425145.1"/>
    <property type="molecule type" value="Genomic_DNA"/>
</dbReference>
<evidence type="ECO:0000313" key="3">
    <source>
        <dbReference type="EMBL" id="KAH7425147.1"/>
    </source>
</evidence>